<organism evidence="1 2">
    <name type="scientific">Aerophobetes bacterium</name>
    <dbReference type="NCBI Taxonomy" id="2030807"/>
    <lineage>
        <taxon>Bacteria</taxon>
        <taxon>Candidatus Aerophobota</taxon>
    </lineage>
</organism>
<name>A0A2A4YH37_UNCAE</name>
<reference evidence="2" key="1">
    <citation type="submission" date="2017-08" db="EMBL/GenBank/DDBJ databases">
        <title>A dynamic microbial community with high functional redundancy inhabits the cold, oxic subseafloor aquifer.</title>
        <authorList>
            <person name="Tully B.J."/>
            <person name="Wheat C.G."/>
            <person name="Glazer B.T."/>
            <person name="Huber J.A."/>
        </authorList>
    </citation>
    <scope>NUCLEOTIDE SEQUENCE [LARGE SCALE GENOMIC DNA]</scope>
</reference>
<dbReference type="AlphaFoldDB" id="A0A2A4YH37"/>
<protein>
    <submittedName>
        <fullName evidence="1">Uncharacterized protein</fullName>
    </submittedName>
</protein>
<comment type="caution">
    <text evidence="1">The sequence shown here is derived from an EMBL/GenBank/DDBJ whole genome shotgun (WGS) entry which is preliminary data.</text>
</comment>
<sequence length="125" mass="14588">MDDSIFDKVTSIGGFSPRAAKDQAMMIEGFYKTEEPQKIDFKDKISFDIEIERKLLDCKEMILNTFKRFLTRFLKDVSCFSHIPERLNNFKERIRSLSAKIISMKISIEHSKDRIEDLVSKAGVF</sequence>
<gene>
    <name evidence="1" type="ORF">COB11_04300</name>
</gene>
<evidence type="ECO:0000313" key="2">
    <source>
        <dbReference type="Proteomes" id="UP000217838"/>
    </source>
</evidence>
<accession>A0A2A4YH37</accession>
<proteinExistence type="predicted"/>
<evidence type="ECO:0000313" key="1">
    <source>
        <dbReference type="EMBL" id="PCI94123.1"/>
    </source>
</evidence>
<dbReference type="Proteomes" id="UP000217838">
    <property type="component" value="Unassembled WGS sequence"/>
</dbReference>
<dbReference type="EMBL" id="NVUU01000045">
    <property type="protein sequence ID" value="PCI94123.1"/>
    <property type="molecule type" value="Genomic_DNA"/>
</dbReference>